<keyword evidence="2" id="KW-0812">Transmembrane</keyword>
<dbReference type="STRING" id="1882483.A0A317XQ36"/>
<feature type="region of interest" description="Disordered" evidence="1">
    <location>
        <begin position="442"/>
        <end position="487"/>
    </location>
</feature>
<dbReference type="AlphaFoldDB" id="A0A317XQ36"/>
<keyword evidence="2" id="KW-1133">Transmembrane helix</keyword>
<keyword evidence="2" id="KW-0472">Membrane</keyword>
<accession>A0A317XQ36</accession>
<feature type="compositionally biased region" description="Low complexity" evidence="1">
    <location>
        <begin position="18"/>
        <end position="30"/>
    </location>
</feature>
<dbReference type="Proteomes" id="UP000246740">
    <property type="component" value="Unassembled WGS sequence"/>
</dbReference>
<evidence type="ECO:0000313" key="3">
    <source>
        <dbReference type="EMBL" id="PWZ00377.1"/>
    </source>
</evidence>
<feature type="transmembrane region" description="Helical" evidence="2">
    <location>
        <begin position="408"/>
        <end position="432"/>
    </location>
</feature>
<organism evidence="3 4">
    <name type="scientific">Testicularia cyperi</name>
    <dbReference type="NCBI Taxonomy" id="1882483"/>
    <lineage>
        <taxon>Eukaryota</taxon>
        <taxon>Fungi</taxon>
        <taxon>Dikarya</taxon>
        <taxon>Basidiomycota</taxon>
        <taxon>Ustilaginomycotina</taxon>
        <taxon>Ustilaginomycetes</taxon>
        <taxon>Ustilaginales</taxon>
        <taxon>Anthracoideaceae</taxon>
        <taxon>Testicularia</taxon>
    </lineage>
</organism>
<dbReference type="PANTHER" id="PTHR31535">
    <property type="match status" value="1"/>
</dbReference>
<gene>
    <name evidence="3" type="ORF">BCV70DRAFT_188615</name>
</gene>
<evidence type="ECO:0000256" key="1">
    <source>
        <dbReference type="SAM" id="MobiDB-lite"/>
    </source>
</evidence>
<sequence>MQIVGESSRAGLENNRRAAAAAAAAGGAAANMDPMILQKRSPSPSPAPSPAVAAGPMPTQPPMRRSVDEPHHLRIRADDFERRLQAHQQDQQPVVQILGPFWARDAEDVVEIKRQLTRNRQPRRLSDRDALAHNLEVKDEPWARRQEQAYQQLRLGRRQSAAQEECFVGNEDLSCYPVDGTTISQNSWSRFIWNSNYPLFAQRGYVDVYLFQQDTDDMVSSWTSQDNGAGRLSFEPTDTWWAGRSAADNIQPNQNISWPFYFVVLAAGDPLSGTTSRLATFNAVQTTLPVSIASSRSAASAAAASSSSAAAASAASASASAAMATITGTAASASIASAIQSSLSEALESSLQASGLSGTETLQGTTTATLPNGSVVTATATAQANGGRLGGSGSGSSRNGNGLALPTYAIVLIAVLGFLAIVAAIVGAYFIMAALRRRRQRQGGDGSHRSSSPMMAAAAGSLAGGASTDAGHVGETSHMLGDSEEGGYAGGGGSGGAGAAGIGAGVAAGAGGGAAMMASASRSSKYSEEQPFTSDEASRMADAFRNALRNPSFAPALGESSGAEADSPNEDTNPETTSNIRASALLREELAAEGKDLRSVEERKRPTWHQED</sequence>
<reference evidence="3 4" key="1">
    <citation type="journal article" date="2018" name="Mol. Biol. Evol.">
        <title>Broad Genomic Sampling Reveals a Smut Pathogenic Ancestry of the Fungal Clade Ustilaginomycotina.</title>
        <authorList>
            <person name="Kijpornyongpan T."/>
            <person name="Mondo S.J."/>
            <person name="Barry K."/>
            <person name="Sandor L."/>
            <person name="Lee J."/>
            <person name="Lipzen A."/>
            <person name="Pangilinan J."/>
            <person name="LaButti K."/>
            <person name="Hainaut M."/>
            <person name="Henrissat B."/>
            <person name="Grigoriev I.V."/>
            <person name="Spatafora J.W."/>
            <person name="Aime M.C."/>
        </authorList>
    </citation>
    <scope>NUCLEOTIDE SEQUENCE [LARGE SCALE GENOMIC DNA]</scope>
    <source>
        <strain evidence="3 4">MCA 3645</strain>
    </source>
</reference>
<protein>
    <submittedName>
        <fullName evidence="3">Uncharacterized protein</fullName>
    </submittedName>
</protein>
<evidence type="ECO:0000313" key="4">
    <source>
        <dbReference type="Proteomes" id="UP000246740"/>
    </source>
</evidence>
<dbReference type="OrthoDB" id="2278929at2759"/>
<dbReference type="PANTHER" id="PTHR31535:SF3">
    <property type="entry name" value="REGULATORY PROTEIN ZESTE"/>
    <property type="match status" value="1"/>
</dbReference>
<feature type="compositionally biased region" description="Basic and acidic residues" evidence="1">
    <location>
        <begin position="586"/>
        <end position="612"/>
    </location>
</feature>
<name>A0A317XQ36_9BASI</name>
<feature type="compositionally biased region" description="Low complexity" evidence="1">
    <location>
        <begin position="449"/>
        <end position="471"/>
    </location>
</feature>
<feature type="region of interest" description="Disordered" evidence="1">
    <location>
        <begin position="545"/>
        <end position="612"/>
    </location>
</feature>
<keyword evidence="4" id="KW-1185">Reference proteome</keyword>
<feature type="region of interest" description="Disordered" evidence="1">
    <location>
        <begin position="1"/>
        <end position="66"/>
    </location>
</feature>
<evidence type="ECO:0000256" key="2">
    <source>
        <dbReference type="SAM" id="Phobius"/>
    </source>
</evidence>
<dbReference type="InParanoid" id="A0A317XQ36"/>
<proteinExistence type="predicted"/>
<dbReference type="EMBL" id="KZ819192">
    <property type="protein sequence ID" value="PWZ00377.1"/>
    <property type="molecule type" value="Genomic_DNA"/>
</dbReference>